<evidence type="ECO:0000256" key="5">
    <source>
        <dbReference type="ARBA" id="ARBA00022801"/>
    </source>
</evidence>
<accession>A0A5B6X0V2</accession>
<keyword evidence="1" id="KW-0808">Transferase</keyword>
<dbReference type="OrthoDB" id="1738613at2759"/>
<keyword evidence="3" id="KW-0540">Nuclease</keyword>
<sequence length="154" mass="17657">MQEGKVIAYASRQLKPHEKNYLTHDLEVAAIVFALKSWCHYLFCEKFHVFSDHKSLKYLMTQKDLNLRQTRWLELLKDYELVIDYHPGKANVVADALSQTSLFALCAMNAELDLFDDGSMLVELKIVKATEGSGTVEDRHHTTQTCFGTLKMCI</sequence>
<evidence type="ECO:0000256" key="4">
    <source>
        <dbReference type="ARBA" id="ARBA00022759"/>
    </source>
</evidence>
<dbReference type="GO" id="GO:0004519">
    <property type="term" value="F:endonuclease activity"/>
    <property type="evidence" value="ECO:0007669"/>
    <property type="project" value="UniProtKB-KW"/>
</dbReference>
<dbReference type="SUPFAM" id="SSF56672">
    <property type="entry name" value="DNA/RNA polymerases"/>
    <property type="match status" value="1"/>
</dbReference>
<keyword evidence="5" id="KW-0378">Hydrolase</keyword>
<evidence type="ECO:0000256" key="2">
    <source>
        <dbReference type="ARBA" id="ARBA00022695"/>
    </source>
</evidence>
<proteinExistence type="predicted"/>
<dbReference type="InterPro" id="IPR043502">
    <property type="entry name" value="DNA/RNA_pol_sf"/>
</dbReference>
<comment type="caution">
    <text evidence="8">The sequence shown here is derived from an EMBL/GenBank/DDBJ whole genome shotgun (WGS) entry which is preliminary data.</text>
</comment>
<dbReference type="PANTHER" id="PTHR34072:SF59">
    <property type="entry name" value="CCHC-TYPE INTEGRASE"/>
    <property type="match status" value="1"/>
</dbReference>
<evidence type="ECO:0000256" key="3">
    <source>
        <dbReference type="ARBA" id="ARBA00022722"/>
    </source>
</evidence>
<keyword evidence="6" id="KW-0695">RNA-directed DNA polymerase</keyword>
<dbReference type="EMBL" id="SMMG02000001">
    <property type="protein sequence ID" value="KAA3487869.1"/>
    <property type="molecule type" value="Genomic_DNA"/>
</dbReference>
<organism evidence="8 9">
    <name type="scientific">Gossypium australe</name>
    <dbReference type="NCBI Taxonomy" id="47621"/>
    <lineage>
        <taxon>Eukaryota</taxon>
        <taxon>Viridiplantae</taxon>
        <taxon>Streptophyta</taxon>
        <taxon>Embryophyta</taxon>
        <taxon>Tracheophyta</taxon>
        <taxon>Spermatophyta</taxon>
        <taxon>Magnoliopsida</taxon>
        <taxon>eudicotyledons</taxon>
        <taxon>Gunneridae</taxon>
        <taxon>Pentapetalae</taxon>
        <taxon>rosids</taxon>
        <taxon>malvids</taxon>
        <taxon>Malvales</taxon>
        <taxon>Malvaceae</taxon>
        <taxon>Malvoideae</taxon>
        <taxon>Gossypium</taxon>
    </lineage>
</organism>
<gene>
    <name evidence="8" type="ORF">EPI10_031668</name>
</gene>
<protein>
    <submittedName>
        <fullName evidence="8">Integrase</fullName>
    </submittedName>
</protein>
<evidence type="ECO:0000313" key="8">
    <source>
        <dbReference type="EMBL" id="KAA3487869.1"/>
    </source>
</evidence>
<name>A0A5B6X0V2_9ROSI</name>
<dbReference type="AlphaFoldDB" id="A0A5B6X0V2"/>
<dbReference type="Pfam" id="PF17917">
    <property type="entry name" value="RT_RNaseH"/>
    <property type="match status" value="1"/>
</dbReference>
<dbReference type="GO" id="GO:0016787">
    <property type="term" value="F:hydrolase activity"/>
    <property type="evidence" value="ECO:0007669"/>
    <property type="project" value="UniProtKB-KW"/>
</dbReference>
<evidence type="ECO:0000256" key="1">
    <source>
        <dbReference type="ARBA" id="ARBA00022679"/>
    </source>
</evidence>
<dbReference type="PANTHER" id="PTHR34072">
    <property type="entry name" value="ENZYMATIC POLYPROTEIN-RELATED"/>
    <property type="match status" value="1"/>
</dbReference>
<keyword evidence="4" id="KW-0255">Endonuclease</keyword>
<reference evidence="8" key="1">
    <citation type="submission" date="2019-08" db="EMBL/GenBank/DDBJ databases">
        <authorList>
            <person name="Liu F."/>
        </authorList>
    </citation>
    <scope>NUCLEOTIDE SEQUENCE [LARGE SCALE GENOMIC DNA]</scope>
    <source>
        <strain evidence="8">PA1801</strain>
        <tissue evidence="8">Leaf</tissue>
    </source>
</reference>
<evidence type="ECO:0000259" key="7">
    <source>
        <dbReference type="Pfam" id="PF17917"/>
    </source>
</evidence>
<dbReference type="GO" id="GO:0003964">
    <property type="term" value="F:RNA-directed DNA polymerase activity"/>
    <property type="evidence" value="ECO:0007669"/>
    <property type="project" value="UniProtKB-KW"/>
</dbReference>
<dbReference type="CDD" id="cd09274">
    <property type="entry name" value="RNase_HI_RT_Ty3"/>
    <property type="match status" value="1"/>
</dbReference>
<dbReference type="InterPro" id="IPR041373">
    <property type="entry name" value="RT_RNaseH"/>
</dbReference>
<evidence type="ECO:0000313" key="9">
    <source>
        <dbReference type="Proteomes" id="UP000325315"/>
    </source>
</evidence>
<dbReference type="Proteomes" id="UP000325315">
    <property type="component" value="Unassembled WGS sequence"/>
</dbReference>
<keyword evidence="9" id="KW-1185">Reference proteome</keyword>
<evidence type="ECO:0000256" key="6">
    <source>
        <dbReference type="ARBA" id="ARBA00022918"/>
    </source>
</evidence>
<keyword evidence="2" id="KW-0548">Nucleotidyltransferase</keyword>
<feature type="domain" description="Reverse transcriptase RNase H-like" evidence="7">
    <location>
        <begin position="5"/>
        <end position="79"/>
    </location>
</feature>